<sequence>MRQAQLRSAWAERLLSGSGGATDAARREQAVANRAARAVSRQQVRGLDTPFYFNQRVNHTDGSLATFKQRVLINANYYAPGGPVYLLNSGETSASASYLSAGEPYTLAQATGGMLLIMEHRYYGESYPVPDMSGPNMRFLTVDNALEDIAYFIRNARPFVKSTIGVDISPGSKWVAVGGSYAGTLATWARAKYPDLVHAAYASSAPVLALADFYQYDEVVGQALPCAPLIANAVQVLDRILDSGNRSLVDSWKRAFGLGALTDDADFAGALTDQMSYTVQYYMPPAPGSGDPDAVDSLCSWFNNAKNIPLQNMADMTAAYIRSSNIDPVSAYSSGSGSANTSLHQNGRAWFYQTCTQFGFWQIAPPAPLQRLRSKYVTAASQSASCGPFFGNDVAGRPDAEALNRQFGGFAPNVTRVVFVNGLRDPWSQLSVSVNEQTSKAISQADRNAVITMPLASHVTDFYFAAARTDFGVDIARQGVLAAITRFLAQS</sequence>
<accession>A0ACC1K339</accession>
<dbReference type="EMBL" id="JANBUJ010000371">
    <property type="protein sequence ID" value="KAJ2772443.1"/>
    <property type="molecule type" value="Genomic_DNA"/>
</dbReference>
<comment type="caution">
    <text evidence="1">The sequence shown here is derived from an EMBL/GenBank/DDBJ whole genome shotgun (WGS) entry which is preliminary data.</text>
</comment>
<evidence type="ECO:0000313" key="1">
    <source>
        <dbReference type="EMBL" id="KAJ2772443.1"/>
    </source>
</evidence>
<name>A0ACC1K339_9FUNG</name>
<keyword evidence="2" id="KW-1185">Reference proteome</keyword>
<protein>
    <submittedName>
        <fullName evidence="1">Uncharacterized protein</fullName>
    </submittedName>
</protein>
<proteinExistence type="predicted"/>
<reference evidence="1" key="1">
    <citation type="submission" date="2022-07" db="EMBL/GenBank/DDBJ databases">
        <title>Phylogenomic reconstructions and comparative analyses of Kickxellomycotina fungi.</title>
        <authorList>
            <person name="Reynolds N.K."/>
            <person name="Stajich J.E."/>
            <person name="Barry K."/>
            <person name="Grigoriev I.V."/>
            <person name="Crous P."/>
            <person name="Smith M.E."/>
        </authorList>
    </citation>
    <scope>NUCLEOTIDE SEQUENCE</scope>
    <source>
        <strain evidence="1">CBS 109366</strain>
    </source>
</reference>
<organism evidence="1 2">
    <name type="scientific">Coemansia nantahalensis</name>
    <dbReference type="NCBI Taxonomy" id="2789366"/>
    <lineage>
        <taxon>Eukaryota</taxon>
        <taxon>Fungi</taxon>
        <taxon>Fungi incertae sedis</taxon>
        <taxon>Zoopagomycota</taxon>
        <taxon>Kickxellomycotina</taxon>
        <taxon>Kickxellomycetes</taxon>
        <taxon>Kickxellales</taxon>
        <taxon>Kickxellaceae</taxon>
        <taxon>Coemansia</taxon>
    </lineage>
</organism>
<evidence type="ECO:0000313" key="2">
    <source>
        <dbReference type="Proteomes" id="UP001140234"/>
    </source>
</evidence>
<gene>
    <name evidence="1" type="ORF">IWQ57_001764</name>
</gene>
<dbReference type="Proteomes" id="UP001140234">
    <property type="component" value="Unassembled WGS sequence"/>
</dbReference>